<feature type="domain" description="Arb2-like" evidence="13">
    <location>
        <begin position="557"/>
        <end position="716"/>
    </location>
</feature>
<dbReference type="InterPro" id="IPR023696">
    <property type="entry name" value="Ureohydrolase_dom_sf"/>
</dbReference>
<dbReference type="InterPro" id="IPR000286">
    <property type="entry name" value="HDACs"/>
</dbReference>
<accession>A0A9P8IBV7</accession>
<dbReference type="InterPro" id="IPR019154">
    <property type="entry name" value="Arb2-like_domain"/>
</dbReference>
<keyword evidence="9" id="KW-0539">Nucleus</keyword>
<evidence type="ECO:0000256" key="6">
    <source>
        <dbReference type="ARBA" id="ARBA00022853"/>
    </source>
</evidence>
<comment type="catalytic activity">
    <reaction evidence="10">
        <text>N(6)-acetyl-L-lysyl-[histone] + H2O = L-lysyl-[histone] + acetate</text>
        <dbReference type="Rhea" id="RHEA:58196"/>
        <dbReference type="Rhea" id="RHEA-COMP:9845"/>
        <dbReference type="Rhea" id="RHEA-COMP:11338"/>
        <dbReference type="ChEBI" id="CHEBI:15377"/>
        <dbReference type="ChEBI" id="CHEBI:29969"/>
        <dbReference type="ChEBI" id="CHEBI:30089"/>
        <dbReference type="ChEBI" id="CHEBI:61930"/>
        <dbReference type="EC" id="3.5.1.98"/>
    </reaction>
</comment>
<dbReference type="OrthoDB" id="424012at2759"/>
<name>A0A9P8IBV7_9PEZI</name>
<keyword evidence="8" id="KW-0804">Transcription</keyword>
<evidence type="ECO:0000256" key="2">
    <source>
        <dbReference type="ARBA" id="ARBA00007738"/>
    </source>
</evidence>
<dbReference type="FunFam" id="3.40.800.20:FF:000005">
    <property type="entry name" value="histone deacetylase 6"/>
    <property type="match status" value="1"/>
</dbReference>
<evidence type="ECO:0000256" key="1">
    <source>
        <dbReference type="ARBA" id="ARBA00004123"/>
    </source>
</evidence>
<dbReference type="EC" id="3.5.1.98" evidence="3"/>
<evidence type="ECO:0000313" key="15">
    <source>
        <dbReference type="Proteomes" id="UP000698800"/>
    </source>
</evidence>
<evidence type="ECO:0000256" key="7">
    <source>
        <dbReference type="ARBA" id="ARBA00023015"/>
    </source>
</evidence>
<comment type="similarity">
    <text evidence="2">Belongs to the histone deacetylase family. HD type 2 subfamily.</text>
</comment>
<gene>
    <name evidence="14" type="ORF">FGG08_003002</name>
</gene>
<evidence type="ECO:0000256" key="10">
    <source>
        <dbReference type="ARBA" id="ARBA00048287"/>
    </source>
</evidence>
<evidence type="ECO:0000256" key="11">
    <source>
        <dbReference type="SAM" id="MobiDB-lite"/>
    </source>
</evidence>
<dbReference type="GO" id="GO:0040029">
    <property type="term" value="P:epigenetic regulation of gene expression"/>
    <property type="evidence" value="ECO:0007669"/>
    <property type="project" value="TreeGrafter"/>
</dbReference>
<evidence type="ECO:0000313" key="14">
    <source>
        <dbReference type="EMBL" id="KAH0542594.1"/>
    </source>
</evidence>
<evidence type="ECO:0000259" key="12">
    <source>
        <dbReference type="Pfam" id="PF00850"/>
    </source>
</evidence>
<keyword evidence="6" id="KW-0156">Chromatin regulator</keyword>
<dbReference type="PANTHER" id="PTHR10625">
    <property type="entry name" value="HISTONE DEACETYLASE HDAC1-RELATED"/>
    <property type="match status" value="1"/>
</dbReference>
<feature type="region of interest" description="Disordered" evidence="11">
    <location>
        <begin position="532"/>
        <end position="554"/>
    </location>
</feature>
<dbReference type="Pfam" id="PF09757">
    <property type="entry name" value="Arb2-like"/>
    <property type="match status" value="2"/>
</dbReference>
<sequence length="737" mass="82201">MGSVDADTDVVMEDAANNAVASEQHAASTETTPEQHYIIDMDGVIGASTVGYHQDESMVEYDNATPEIESSPKSPPRERPDPIRTGLCYDDRMRLHATVDTSDVHPEDPRRIAVIYNALVQAGLVNQSEVVGREEEDSRFLFTIPARMAEKDEITLNHTSELYDFVKSTNLMDNNLLLTLSSESDSVYFSKYSFECASLSCGGAIETCVAVMRGKVKNAIAVIRPPGHHAERAHPQGFCFFNNACIAAQVVQKAFPHTCRKVLIMDWDVHHGNGTQNTFYKDPYVLYVSIHVHKDGKFYPQGGAGGYDRSGAEAGLGKNVNIPWPKHGMGDGDYIYAFQNVVIPIAYEYDPDLVIISAGFDAAEGDEIGMCNVSPTCYAHMTHMLMSLARGKVVALLEGGYNLDSIAKSALAVTRTLMGDPPERNVTNMPSRAGFETIQTVIRQQARYWYSLGGKQVQVPKKVKAERMHDVIRAYQSEMLYTKFKMTKLQIFRDRISRSYENQVLATPDMTGFPDPITKKLELHESWLDDDYDASKGKSRPGPRSRAAPELSWTNSSESKKRSVDVIKGSEEVCVYLWDNYLEYVVVLERMIKLSNRMQRVSDASSIIFLGVGHANYGILHLLNSRDCSERVKGVVQFIGDSPIKPVLRAVTDVPQWYFLNSYNLVASNHAVWDSYSTKKPKKKFGRLVKANSTMVNDMLRDHKNEVTHWICSQLGETAPPGSIEDVDVGSPKDILT</sequence>
<dbReference type="Proteomes" id="UP000698800">
    <property type="component" value="Unassembled WGS sequence"/>
</dbReference>
<evidence type="ECO:0000259" key="13">
    <source>
        <dbReference type="Pfam" id="PF09757"/>
    </source>
</evidence>
<dbReference type="PRINTS" id="PR01270">
    <property type="entry name" value="HDASUPER"/>
</dbReference>
<dbReference type="AlphaFoldDB" id="A0A9P8IBV7"/>
<dbReference type="InterPro" id="IPR037138">
    <property type="entry name" value="His_deacetylse_dom_sf"/>
</dbReference>
<dbReference type="Gene3D" id="3.40.800.20">
    <property type="entry name" value="Histone deacetylase domain"/>
    <property type="match status" value="1"/>
</dbReference>
<evidence type="ECO:0000256" key="3">
    <source>
        <dbReference type="ARBA" id="ARBA00012111"/>
    </source>
</evidence>
<keyword evidence="5" id="KW-0378">Hydrolase</keyword>
<comment type="subcellular location">
    <subcellularLocation>
        <location evidence="1">Nucleus</location>
    </subcellularLocation>
</comment>
<evidence type="ECO:0000256" key="9">
    <source>
        <dbReference type="ARBA" id="ARBA00023242"/>
    </source>
</evidence>
<keyword evidence="15" id="KW-1185">Reference proteome</keyword>
<feature type="domain" description="Histone deacetylase" evidence="12">
    <location>
        <begin position="105"/>
        <end position="417"/>
    </location>
</feature>
<evidence type="ECO:0000256" key="5">
    <source>
        <dbReference type="ARBA" id="ARBA00022801"/>
    </source>
</evidence>
<dbReference type="SUPFAM" id="SSF52768">
    <property type="entry name" value="Arginase/deacetylase"/>
    <property type="match status" value="1"/>
</dbReference>
<dbReference type="EMBL" id="JAGHQL010000050">
    <property type="protein sequence ID" value="KAH0542594.1"/>
    <property type="molecule type" value="Genomic_DNA"/>
</dbReference>
<dbReference type="PANTHER" id="PTHR10625:SF5">
    <property type="entry name" value="HISTONE DEACETYLASE"/>
    <property type="match status" value="1"/>
</dbReference>
<feature type="domain" description="Arb2-like" evidence="13">
    <location>
        <begin position="467"/>
        <end position="511"/>
    </location>
</feature>
<dbReference type="InterPro" id="IPR023801">
    <property type="entry name" value="His_deacetylse_dom"/>
</dbReference>
<evidence type="ECO:0000256" key="4">
    <source>
        <dbReference type="ARBA" id="ARBA00022491"/>
    </source>
</evidence>
<protein>
    <recommendedName>
        <fullName evidence="3">histone deacetylase</fullName>
        <ecNumber evidence="3">3.5.1.98</ecNumber>
    </recommendedName>
</protein>
<keyword evidence="4" id="KW-0678">Repressor</keyword>
<reference evidence="14" key="1">
    <citation type="submission" date="2021-03" db="EMBL/GenBank/DDBJ databases">
        <title>Comparative genomics and phylogenomic investigation of the class Geoglossomycetes provide insights into ecological specialization and systematics.</title>
        <authorList>
            <person name="Melie T."/>
            <person name="Pirro S."/>
            <person name="Miller A.N."/>
            <person name="Quandt A."/>
        </authorList>
    </citation>
    <scope>NUCLEOTIDE SEQUENCE</scope>
    <source>
        <strain evidence="14">GBOQ0MN5Z8</strain>
    </source>
</reference>
<comment type="caution">
    <text evidence="14">The sequence shown here is derived from an EMBL/GenBank/DDBJ whole genome shotgun (WGS) entry which is preliminary data.</text>
</comment>
<dbReference type="GO" id="GO:0000118">
    <property type="term" value="C:histone deacetylase complex"/>
    <property type="evidence" value="ECO:0007669"/>
    <property type="project" value="TreeGrafter"/>
</dbReference>
<proteinExistence type="inferred from homology"/>
<organism evidence="14 15">
    <name type="scientific">Glutinoglossum americanum</name>
    <dbReference type="NCBI Taxonomy" id="1670608"/>
    <lineage>
        <taxon>Eukaryota</taxon>
        <taxon>Fungi</taxon>
        <taxon>Dikarya</taxon>
        <taxon>Ascomycota</taxon>
        <taxon>Pezizomycotina</taxon>
        <taxon>Geoglossomycetes</taxon>
        <taxon>Geoglossales</taxon>
        <taxon>Geoglossaceae</taxon>
        <taxon>Glutinoglossum</taxon>
    </lineage>
</organism>
<dbReference type="Pfam" id="PF00850">
    <property type="entry name" value="Hist_deacetyl"/>
    <property type="match status" value="1"/>
</dbReference>
<evidence type="ECO:0000256" key="8">
    <source>
        <dbReference type="ARBA" id="ARBA00023163"/>
    </source>
</evidence>
<keyword evidence="7" id="KW-0805">Transcription regulation</keyword>
<dbReference type="GO" id="GO:0141221">
    <property type="term" value="F:histone deacetylase activity, hydrolytic mechanism"/>
    <property type="evidence" value="ECO:0007669"/>
    <property type="project" value="UniProtKB-EC"/>
</dbReference>
<feature type="region of interest" description="Disordered" evidence="11">
    <location>
        <begin position="63"/>
        <end position="84"/>
    </location>
</feature>